<dbReference type="Proteomes" id="UP000298416">
    <property type="component" value="Unassembled WGS sequence"/>
</dbReference>
<name>A0A8X8XF35_SALSN</name>
<keyword evidence="6" id="KW-1015">Disulfide bond</keyword>
<evidence type="ECO:0000256" key="4">
    <source>
        <dbReference type="ARBA" id="ARBA00022702"/>
    </source>
</evidence>
<evidence type="ECO:0000256" key="1">
    <source>
        <dbReference type="ARBA" id="ARBA00004613"/>
    </source>
</evidence>
<dbReference type="EMBL" id="PNBA02000010">
    <property type="protein sequence ID" value="KAG6411414.1"/>
    <property type="molecule type" value="Genomic_DNA"/>
</dbReference>
<sequence length="96" mass="11153">MPAVRSGYRGTVAECLANEEEEFELDSESNRRILATRRYISYDTLQRNNVPCSRRVLLQLPPRFSGQPLQARLQRHHMLQELSGFRISTLSNILSY</sequence>
<dbReference type="GO" id="GO:0019722">
    <property type="term" value="P:calcium-mediated signaling"/>
    <property type="evidence" value="ECO:0007669"/>
    <property type="project" value="TreeGrafter"/>
</dbReference>
<comment type="caution">
    <text evidence="7">The sequence shown here is derived from an EMBL/GenBank/DDBJ whole genome shotgun (WGS) entry which is preliminary data.</text>
</comment>
<gene>
    <name evidence="7" type="ORF">SASPL_129496</name>
</gene>
<organism evidence="7">
    <name type="scientific">Salvia splendens</name>
    <name type="common">Scarlet sage</name>
    <dbReference type="NCBI Taxonomy" id="180675"/>
    <lineage>
        <taxon>Eukaryota</taxon>
        <taxon>Viridiplantae</taxon>
        <taxon>Streptophyta</taxon>
        <taxon>Embryophyta</taxon>
        <taxon>Tracheophyta</taxon>
        <taxon>Spermatophyta</taxon>
        <taxon>Magnoliopsida</taxon>
        <taxon>eudicotyledons</taxon>
        <taxon>Gunneridae</taxon>
        <taxon>Pentapetalae</taxon>
        <taxon>asterids</taxon>
        <taxon>lamiids</taxon>
        <taxon>Lamiales</taxon>
        <taxon>Lamiaceae</taxon>
        <taxon>Nepetoideae</taxon>
        <taxon>Mentheae</taxon>
        <taxon>Salviinae</taxon>
        <taxon>Salvia</taxon>
        <taxon>Salvia subgen. Calosphace</taxon>
        <taxon>core Calosphace</taxon>
    </lineage>
</organism>
<dbReference type="Pfam" id="PF05498">
    <property type="entry name" value="RALF"/>
    <property type="match status" value="1"/>
</dbReference>
<keyword evidence="3" id="KW-0964">Secreted</keyword>
<comment type="subcellular location">
    <subcellularLocation>
        <location evidence="1">Secreted</location>
    </subcellularLocation>
</comment>
<reference evidence="7" key="1">
    <citation type="submission" date="2018-01" db="EMBL/GenBank/DDBJ databases">
        <authorList>
            <person name="Mao J.F."/>
        </authorList>
    </citation>
    <scope>NUCLEOTIDE SEQUENCE</scope>
    <source>
        <strain evidence="7">Huo1</strain>
        <tissue evidence="7">Leaf</tissue>
    </source>
</reference>
<dbReference type="GO" id="GO:0005576">
    <property type="term" value="C:extracellular region"/>
    <property type="evidence" value="ECO:0007669"/>
    <property type="project" value="UniProtKB-SubCell"/>
</dbReference>
<evidence type="ECO:0000313" key="8">
    <source>
        <dbReference type="Proteomes" id="UP000298416"/>
    </source>
</evidence>
<keyword evidence="8" id="KW-1185">Reference proteome</keyword>
<evidence type="ECO:0000256" key="5">
    <source>
        <dbReference type="ARBA" id="ARBA00022729"/>
    </source>
</evidence>
<dbReference type="AlphaFoldDB" id="A0A8X8XF35"/>
<keyword evidence="4" id="KW-0372">Hormone</keyword>
<evidence type="ECO:0000256" key="6">
    <source>
        <dbReference type="ARBA" id="ARBA00023157"/>
    </source>
</evidence>
<evidence type="ECO:0000256" key="3">
    <source>
        <dbReference type="ARBA" id="ARBA00022525"/>
    </source>
</evidence>
<proteinExistence type="inferred from homology"/>
<dbReference type="GO" id="GO:0005179">
    <property type="term" value="F:hormone activity"/>
    <property type="evidence" value="ECO:0007669"/>
    <property type="project" value="UniProtKB-KW"/>
</dbReference>
<dbReference type="PANTHER" id="PTHR33136:SF13">
    <property type="entry name" value="OS10G0328900 PROTEIN"/>
    <property type="match status" value="1"/>
</dbReference>
<dbReference type="PANTHER" id="PTHR33136">
    <property type="entry name" value="RAPID ALKALINIZATION FACTOR-LIKE"/>
    <property type="match status" value="1"/>
</dbReference>
<accession>A0A8X8XF35</accession>
<evidence type="ECO:0000313" key="7">
    <source>
        <dbReference type="EMBL" id="KAG6411414.1"/>
    </source>
</evidence>
<protein>
    <submittedName>
        <fullName evidence="7">Uncharacterized protein</fullName>
    </submittedName>
</protein>
<comment type="similarity">
    <text evidence="2">Belongs to the plant rapid alkalinization factor (RALF) family.</text>
</comment>
<reference evidence="7" key="2">
    <citation type="submission" date="2020-08" db="EMBL/GenBank/DDBJ databases">
        <title>Plant Genome Project.</title>
        <authorList>
            <person name="Zhang R.-G."/>
        </authorList>
    </citation>
    <scope>NUCLEOTIDE SEQUENCE</scope>
    <source>
        <strain evidence="7">Huo1</strain>
        <tissue evidence="7">Leaf</tissue>
    </source>
</reference>
<dbReference type="InterPro" id="IPR008801">
    <property type="entry name" value="RALF"/>
</dbReference>
<keyword evidence="5" id="KW-0732">Signal</keyword>
<evidence type="ECO:0000256" key="2">
    <source>
        <dbReference type="ARBA" id="ARBA00009178"/>
    </source>
</evidence>
<dbReference type="GO" id="GO:0009506">
    <property type="term" value="C:plasmodesma"/>
    <property type="evidence" value="ECO:0007669"/>
    <property type="project" value="TreeGrafter"/>
</dbReference>